<evidence type="ECO:0000256" key="2">
    <source>
        <dbReference type="ARBA" id="ARBA00022741"/>
    </source>
</evidence>
<dbReference type="InterPro" id="IPR003593">
    <property type="entry name" value="AAA+_ATPase"/>
</dbReference>
<accession>A0ABP6PVY8</accession>
<keyword evidence="1" id="KW-0813">Transport</keyword>
<dbReference type="InterPro" id="IPR017911">
    <property type="entry name" value="MacB-like_ATP-bd"/>
</dbReference>
<dbReference type="InterPro" id="IPR003439">
    <property type="entry name" value="ABC_transporter-like_ATP-bd"/>
</dbReference>
<dbReference type="EMBL" id="BAAAUV010000001">
    <property type="protein sequence ID" value="GAA3192381.1"/>
    <property type="molecule type" value="Genomic_DNA"/>
</dbReference>
<dbReference type="SUPFAM" id="SSF52540">
    <property type="entry name" value="P-loop containing nucleoside triphosphate hydrolases"/>
    <property type="match status" value="1"/>
</dbReference>
<dbReference type="SMART" id="SM00382">
    <property type="entry name" value="AAA"/>
    <property type="match status" value="1"/>
</dbReference>
<dbReference type="Pfam" id="PF00005">
    <property type="entry name" value="ABC_tran"/>
    <property type="match status" value="1"/>
</dbReference>
<organism evidence="6 7">
    <name type="scientific">Actinocorallia longicatena</name>
    <dbReference type="NCBI Taxonomy" id="111803"/>
    <lineage>
        <taxon>Bacteria</taxon>
        <taxon>Bacillati</taxon>
        <taxon>Actinomycetota</taxon>
        <taxon>Actinomycetes</taxon>
        <taxon>Streptosporangiales</taxon>
        <taxon>Thermomonosporaceae</taxon>
        <taxon>Actinocorallia</taxon>
    </lineage>
</organism>
<dbReference type="CDD" id="cd03255">
    <property type="entry name" value="ABC_MJ0796_LolCDE_FtsE"/>
    <property type="match status" value="1"/>
</dbReference>
<evidence type="ECO:0000313" key="7">
    <source>
        <dbReference type="Proteomes" id="UP001501237"/>
    </source>
</evidence>
<keyword evidence="3 6" id="KW-0067">ATP-binding</keyword>
<sequence>MTPERVVPAEDPISARRPTRPRGGPAYLPLMGNVIELENASRVYDGTPVLGPLSLAVEQGEALAVTGPSGSGKSTLLNLVAGLDKPTEGTVTVEGGRIDRLGEHALARYRRRRVGMVFQFFNLLDDLTVADNIGLPAQLAGMSKAKVKERTGDLMEALGIQRHARAYPGRLSGGERQRVAIARALINEPALLLADEPTGALDTASGHDVRELLIDLHRGGQTIIVVTHDPALAEAIATRTIHLVDGGIAVDRTVGGRR</sequence>
<gene>
    <name evidence="6" type="ORF">GCM10010468_01170</name>
</gene>
<keyword evidence="2" id="KW-0547">Nucleotide-binding</keyword>
<dbReference type="PANTHER" id="PTHR24220">
    <property type="entry name" value="IMPORT ATP-BINDING PROTEIN"/>
    <property type="match status" value="1"/>
</dbReference>
<dbReference type="GO" id="GO:0005524">
    <property type="term" value="F:ATP binding"/>
    <property type="evidence" value="ECO:0007669"/>
    <property type="project" value="UniProtKB-KW"/>
</dbReference>
<comment type="caution">
    <text evidence="6">The sequence shown here is derived from an EMBL/GenBank/DDBJ whole genome shotgun (WGS) entry which is preliminary data.</text>
</comment>
<evidence type="ECO:0000313" key="6">
    <source>
        <dbReference type="EMBL" id="GAA3192381.1"/>
    </source>
</evidence>
<proteinExistence type="predicted"/>
<dbReference type="PROSITE" id="PS00211">
    <property type="entry name" value="ABC_TRANSPORTER_1"/>
    <property type="match status" value="1"/>
</dbReference>
<reference evidence="7" key="1">
    <citation type="journal article" date="2019" name="Int. J. Syst. Evol. Microbiol.">
        <title>The Global Catalogue of Microorganisms (GCM) 10K type strain sequencing project: providing services to taxonomists for standard genome sequencing and annotation.</title>
        <authorList>
            <consortium name="The Broad Institute Genomics Platform"/>
            <consortium name="The Broad Institute Genome Sequencing Center for Infectious Disease"/>
            <person name="Wu L."/>
            <person name="Ma J."/>
        </authorList>
    </citation>
    <scope>NUCLEOTIDE SEQUENCE [LARGE SCALE GENOMIC DNA]</scope>
    <source>
        <strain evidence="7">JCM 9377</strain>
    </source>
</reference>
<dbReference type="PROSITE" id="PS50893">
    <property type="entry name" value="ABC_TRANSPORTER_2"/>
    <property type="match status" value="1"/>
</dbReference>
<feature type="domain" description="ABC transporter" evidence="5">
    <location>
        <begin position="35"/>
        <end position="257"/>
    </location>
</feature>
<evidence type="ECO:0000256" key="1">
    <source>
        <dbReference type="ARBA" id="ARBA00022448"/>
    </source>
</evidence>
<dbReference type="InterPro" id="IPR027417">
    <property type="entry name" value="P-loop_NTPase"/>
</dbReference>
<feature type="region of interest" description="Disordered" evidence="4">
    <location>
        <begin position="1"/>
        <end position="24"/>
    </location>
</feature>
<protein>
    <submittedName>
        <fullName evidence="6">ABC transporter ATP-binding protein</fullName>
    </submittedName>
</protein>
<evidence type="ECO:0000256" key="3">
    <source>
        <dbReference type="ARBA" id="ARBA00022840"/>
    </source>
</evidence>
<dbReference type="InterPro" id="IPR015854">
    <property type="entry name" value="ABC_transpr_LolD-like"/>
</dbReference>
<dbReference type="Proteomes" id="UP001501237">
    <property type="component" value="Unassembled WGS sequence"/>
</dbReference>
<evidence type="ECO:0000259" key="5">
    <source>
        <dbReference type="PROSITE" id="PS50893"/>
    </source>
</evidence>
<evidence type="ECO:0000256" key="4">
    <source>
        <dbReference type="SAM" id="MobiDB-lite"/>
    </source>
</evidence>
<dbReference type="InterPro" id="IPR017871">
    <property type="entry name" value="ABC_transporter-like_CS"/>
</dbReference>
<keyword evidence="7" id="KW-1185">Reference proteome</keyword>
<name>A0ABP6PVY8_9ACTN</name>
<dbReference type="Gene3D" id="3.40.50.300">
    <property type="entry name" value="P-loop containing nucleotide triphosphate hydrolases"/>
    <property type="match status" value="1"/>
</dbReference>